<dbReference type="InterPro" id="IPR001387">
    <property type="entry name" value="Cro/C1-type_HTH"/>
</dbReference>
<dbReference type="CDD" id="cd00093">
    <property type="entry name" value="HTH_XRE"/>
    <property type="match status" value="1"/>
</dbReference>
<dbReference type="SMART" id="SM00530">
    <property type="entry name" value="HTH_XRE"/>
    <property type="match status" value="1"/>
</dbReference>
<dbReference type="PANTHER" id="PTHR46558:SF4">
    <property type="entry name" value="DNA-BIDING PHAGE PROTEIN"/>
    <property type="match status" value="1"/>
</dbReference>
<dbReference type="PROSITE" id="PS50943">
    <property type="entry name" value="HTH_CROC1"/>
    <property type="match status" value="1"/>
</dbReference>
<dbReference type="SUPFAM" id="SSF47413">
    <property type="entry name" value="lambda repressor-like DNA-binding domains"/>
    <property type="match status" value="1"/>
</dbReference>
<accession>A0AA86IHI4</accession>
<dbReference type="Pfam" id="PF01381">
    <property type="entry name" value="HTH_3"/>
    <property type="match status" value="1"/>
</dbReference>
<dbReference type="GO" id="GO:0003677">
    <property type="term" value="F:DNA binding"/>
    <property type="evidence" value="ECO:0007669"/>
    <property type="project" value="UniProtKB-KW"/>
</dbReference>
<feature type="domain" description="HTH cro/C1-type" evidence="2">
    <location>
        <begin position="27"/>
        <end position="66"/>
    </location>
</feature>
<reference evidence="3 4" key="1">
    <citation type="submission" date="2017-07" db="EMBL/GenBank/DDBJ databases">
        <title>Isolation and development of strain Bacillus megaterium SR7 for enhanced growth and metabolite production under supercritical carbon dioxide.</title>
        <authorList>
            <person name="Freedman A.J.E."/>
            <person name="Peet K.C."/>
            <person name="Boock J.T."/>
            <person name="Penn K."/>
            <person name="Prather K.L.J."/>
            <person name="Thompson J.R."/>
        </authorList>
    </citation>
    <scope>NUCLEOTIDE SEQUENCE [LARGE SCALE GENOMIC DNA]</scope>
    <source>
        <strain evidence="3 4">SR7</strain>
    </source>
</reference>
<evidence type="ECO:0000313" key="4">
    <source>
        <dbReference type="Proteomes" id="UP000253834"/>
    </source>
</evidence>
<name>A0AA86IHI4_PRIMG</name>
<proteinExistence type="predicted"/>
<dbReference type="Gene3D" id="1.10.260.40">
    <property type="entry name" value="lambda repressor-like DNA-binding domains"/>
    <property type="match status" value="1"/>
</dbReference>
<organism evidence="3 4">
    <name type="scientific">Priestia megaterium</name>
    <name type="common">Bacillus megaterium</name>
    <dbReference type="NCBI Taxonomy" id="1404"/>
    <lineage>
        <taxon>Bacteria</taxon>
        <taxon>Bacillati</taxon>
        <taxon>Bacillota</taxon>
        <taxon>Bacilli</taxon>
        <taxon>Bacillales</taxon>
        <taxon>Bacillaceae</taxon>
        <taxon>Priestia</taxon>
    </lineage>
</organism>
<sequence length="81" mass="9012">MFLNGGVKVERTKLIDLRGEKARPQTAKDLGITPQMLGAIERGDRTPSLPLAKKIADYYGKSVDEIFFTKKGNEMCPQTKV</sequence>
<dbReference type="EMBL" id="CP022674">
    <property type="protein sequence ID" value="AXI29483.1"/>
    <property type="molecule type" value="Genomic_DNA"/>
</dbReference>
<protein>
    <submittedName>
        <fullName evidence="3">Transcriptional regulator</fullName>
    </submittedName>
</protein>
<dbReference type="Proteomes" id="UP000253834">
    <property type="component" value="Chromosome"/>
</dbReference>
<dbReference type="PANTHER" id="PTHR46558">
    <property type="entry name" value="TRACRIPTIONAL REGULATORY PROTEIN-RELATED-RELATED"/>
    <property type="match status" value="1"/>
</dbReference>
<evidence type="ECO:0000313" key="3">
    <source>
        <dbReference type="EMBL" id="AXI29483.1"/>
    </source>
</evidence>
<dbReference type="AlphaFoldDB" id="A0AA86IHI4"/>
<gene>
    <name evidence="3" type="ORF">CIB87_10850</name>
</gene>
<keyword evidence="1" id="KW-0238">DNA-binding</keyword>
<evidence type="ECO:0000259" key="2">
    <source>
        <dbReference type="PROSITE" id="PS50943"/>
    </source>
</evidence>
<evidence type="ECO:0000256" key="1">
    <source>
        <dbReference type="ARBA" id="ARBA00023125"/>
    </source>
</evidence>
<dbReference type="InterPro" id="IPR010982">
    <property type="entry name" value="Lambda_DNA-bd_dom_sf"/>
</dbReference>